<dbReference type="RefSeq" id="WP_169507098.1">
    <property type="nucleotide sequence ID" value="NZ_CP051860.2"/>
</dbReference>
<evidence type="ECO:0000313" key="2">
    <source>
        <dbReference type="EMBL" id="QJP88481.1"/>
    </source>
</evidence>
<dbReference type="AlphaFoldDB" id="A0A6M3ZCE2"/>
<organism evidence="3">
    <name type="scientific">Bacillus subtilis (strain 168)</name>
    <dbReference type="NCBI Taxonomy" id="224308"/>
    <lineage>
        <taxon>Bacteria</taxon>
        <taxon>Bacillati</taxon>
        <taxon>Bacillota</taxon>
        <taxon>Bacilli</taxon>
        <taxon>Bacillales</taxon>
        <taxon>Bacillaceae</taxon>
        <taxon>Bacillus</taxon>
    </lineage>
</organism>
<feature type="domain" description="Cthe-2314-like HEPN" evidence="1">
    <location>
        <begin position="54"/>
        <end position="243"/>
    </location>
</feature>
<reference evidence="3" key="1">
    <citation type="submission" date="2020-04" db="EMBL/GenBank/DDBJ databases">
        <title>Phage recombination drives evolution of spore-forming Bacilli.</title>
        <authorList>
            <person name="Dragos A."/>
            <person name="Kovacs A.T."/>
        </authorList>
    </citation>
    <scope>NUCLEOTIDE SEQUENCE</scope>
    <source>
        <strain evidence="3">168</strain>
    </source>
</reference>
<protein>
    <recommendedName>
        <fullName evidence="1">Cthe-2314-like HEPN domain-containing protein</fullName>
    </recommendedName>
</protein>
<evidence type="ECO:0000259" key="1">
    <source>
        <dbReference type="Pfam" id="PF18730"/>
    </source>
</evidence>
<dbReference type="EMBL" id="CP052842">
    <property type="protein sequence ID" value="QJP88481.1"/>
    <property type="molecule type" value="Genomic_DNA"/>
</dbReference>
<accession>A0A6M3ZCE2</accession>
<dbReference type="InterPro" id="IPR041394">
    <property type="entry name" value="HEPN_Cthe2314"/>
</dbReference>
<sequence length="250" mass="29270">MSRVINITPFEDITNINLNECISESPLKGFELPRGMFKKKDDIFGLDNWDTDHWELILNNRIISINRNFGYAMFYYYKGIPDDEWFISPGKEGQSVEFFPHFDDQHTSNHFNFKYFVDIFFLKAYTAYETIGHLLYKLYDLEINEDDPRDQVSFKSAIFKLKPENHRLYKDLCKLKRSDDFRKGVAMRNDIAHNHPPYDIDSGVTKSKGGIITMGVGNYTTSTEIKETMIGFLRSIKTTFEVLEKHLPLS</sequence>
<name>A0A6M3ZCE2_BACSU</name>
<proteinExistence type="predicted"/>
<gene>
    <name evidence="2" type="ORF">HIR78_10740</name>
    <name evidence="3" type="ORF">HIR78_11640</name>
</gene>
<dbReference type="Pfam" id="PF18730">
    <property type="entry name" value="HEPN_Cthe2314"/>
    <property type="match status" value="1"/>
</dbReference>
<evidence type="ECO:0000313" key="3">
    <source>
        <dbReference type="EMBL" id="QJP88641.1"/>
    </source>
</evidence>
<dbReference type="EMBL" id="CP052842">
    <property type="protein sequence ID" value="QJP88641.1"/>
    <property type="molecule type" value="Genomic_DNA"/>
</dbReference>